<keyword evidence="2 4" id="KW-0238">DNA-binding</keyword>
<dbReference type="Proteomes" id="UP001596189">
    <property type="component" value="Unassembled WGS sequence"/>
</dbReference>
<dbReference type="SUPFAM" id="SSF46689">
    <property type="entry name" value="Homeodomain-like"/>
    <property type="match status" value="1"/>
</dbReference>
<evidence type="ECO:0000256" key="1">
    <source>
        <dbReference type="ARBA" id="ARBA00023015"/>
    </source>
</evidence>
<dbReference type="Gene3D" id="1.10.357.10">
    <property type="entry name" value="Tetracycline Repressor, domain 2"/>
    <property type="match status" value="1"/>
</dbReference>
<dbReference type="Pfam" id="PF17754">
    <property type="entry name" value="TetR_C_14"/>
    <property type="match status" value="1"/>
</dbReference>
<keyword evidence="3" id="KW-0804">Transcription</keyword>
<dbReference type="RefSeq" id="WP_345718189.1">
    <property type="nucleotide sequence ID" value="NZ_BAABFP010000008.1"/>
</dbReference>
<evidence type="ECO:0000313" key="6">
    <source>
        <dbReference type="EMBL" id="MFC6006712.1"/>
    </source>
</evidence>
<dbReference type="InterPro" id="IPR050109">
    <property type="entry name" value="HTH-type_TetR-like_transc_reg"/>
</dbReference>
<organism evidence="6 7">
    <name type="scientific">Angustibacter luteus</name>
    <dbReference type="NCBI Taxonomy" id="658456"/>
    <lineage>
        <taxon>Bacteria</taxon>
        <taxon>Bacillati</taxon>
        <taxon>Actinomycetota</taxon>
        <taxon>Actinomycetes</taxon>
        <taxon>Kineosporiales</taxon>
        <taxon>Kineosporiaceae</taxon>
    </lineage>
</organism>
<dbReference type="Gene3D" id="1.10.10.60">
    <property type="entry name" value="Homeodomain-like"/>
    <property type="match status" value="1"/>
</dbReference>
<comment type="caution">
    <text evidence="6">The sequence shown here is derived from an EMBL/GenBank/DDBJ whole genome shotgun (WGS) entry which is preliminary data.</text>
</comment>
<dbReference type="PANTHER" id="PTHR30055">
    <property type="entry name" value="HTH-TYPE TRANSCRIPTIONAL REGULATOR RUTR"/>
    <property type="match status" value="1"/>
</dbReference>
<dbReference type="InterPro" id="IPR001647">
    <property type="entry name" value="HTH_TetR"/>
</dbReference>
<dbReference type="EMBL" id="JBHSRD010000003">
    <property type="protein sequence ID" value="MFC6006712.1"/>
    <property type="molecule type" value="Genomic_DNA"/>
</dbReference>
<evidence type="ECO:0000259" key="5">
    <source>
        <dbReference type="PROSITE" id="PS50977"/>
    </source>
</evidence>
<evidence type="ECO:0000256" key="2">
    <source>
        <dbReference type="ARBA" id="ARBA00023125"/>
    </source>
</evidence>
<evidence type="ECO:0000256" key="4">
    <source>
        <dbReference type="PROSITE-ProRule" id="PRU00335"/>
    </source>
</evidence>
<accession>A0ABW1JCR1</accession>
<name>A0ABW1JCR1_9ACTN</name>
<gene>
    <name evidence="6" type="ORF">ACFQDO_06165</name>
</gene>
<sequence>MATTDAALGLRERKNAQTRRAIVQSAAELTIEGGYAAATIPRIAERADVAPRTVSTWFPAKDDILFLGIDEAIARATWHLRQGPGDVVDRIEAWIADESGREQPDPEIARLCDAAITHDAELRARTHQRLEQVQSEIAEAVARDLGVAAHDVGPQTFAGATVSLLFALRAIGLEAPDDGTAQLAVGFRFLRAGLGALTGTSDR</sequence>
<evidence type="ECO:0000313" key="7">
    <source>
        <dbReference type="Proteomes" id="UP001596189"/>
    </source>
</evidence>
<dbReference type="InterPro" id="IPR041347">
    <property type="entry name" value="MftR_C"/>
</dbReference>
<protein>
    <submittedName>
        <fullName evidence="6">TetR/AcrR family transcriptional regulator</fullName>
    </submittedName>
</protein>
<dbReference type="Pfam" id="PF00440">
    <property type="entry name" value="TetR_N"/>
    <property type="match status" value="1"/>
</dbReference>
<dbReference type="PROSITE" id="PS50977">
    <property type="entry name" value="HTH_TETR_2"/>
    <property type="match status" value="1"/>
</dbReference>
<keyword evidence="1" id="KW-0805">Transcription regulation</keyword>
<keyword evidence="7" id="KW-1185">Reference proteome</keyword>
<dbReference type="InterPro" id="IPR009057">
    <property type="entry name" value="Homeodomain-like_sf"/>
</dbReference>
<proteinExistence type="predicted"/>
<feature type="DNA-binding region" description="H-T-H motif" evidence="4">
    <location>
        <begin position="39"/>
        <end position="58"/>
    </location>
</feature>
<reference evidence="7" key="1">
    <citation type="journal article" date="2019" name="Int. J. Syst. Evol. Microbiol.">
        <title>The Global Catalogue of Microorganisms (GCM) 10K type strain sequencing project: providing services to taxonomists for standard genome sequencing and annotation.</title>
        <authorList>
            <consortium name="The Broad Institute Genomics Platform"/>
            <consortium name="The Broad Institute Genome Sequencing Center for Infectious Disease"/>
            <person name="Wu L."/>
            <person name="Ma J."/>
        </authorList>
    </citation>
    <scope>NUCLEOTIDE SEQUENCE [LARGE SCALE GENOMIC DNA]</scope>
    <source>
        <strain evidence="7">KACC 14249</strain>
    </source>
</reference>
<dbReference type="PANTHER" id="PTHR30055:SF234">
    <property type="entry name" value="HTH-TYPE TRANSCRIPTIONAL REGULATOR BETI"/>
    <property type="match status" value="1"/>
</dbReference>
<evidence type="ECO:0000256" key="3">
    <source>
        <dbReference type="ARBA" id="ARBA00023163"/>
    </source>
</evidence>
<feature type="domain" description="HTH tetR-type" evidence="5">
    <location>
        <begin position="16"/>
        <end position="76"/>
    </location>
</feature>